<protein>
    <recommendedName>
        <fullName evidence="1">Thiaminase-2/PQQC domain-containing protein</fullName>
    </recommendedName>
</protein>
<dbReference type="InterPro" id="IPR016084">
    <property type="entry name" value="Haem_Oase-like_multi-hlx"/>
</dbReference>
<name>A0A382VT21_9ZZZZ</name>
<feature type="domain" description="Thiaminase-2/PQQC" evidence="1">
    <location>
        <begin position="11"/>
        <end position="100"/>
    </location>
</feature>
<evidence type="ECO:0000313" key="2">
    <source>
        <dbReference type="EMBL" id="SVD49175.1"/>
    </source>
</evidence>
<proteinExistence type="predicted"/>
<dbReference type="SUPFAM" id="SSF48613">
    <property type="entry name" value="Heme oxygenase-like"/>
    <property type="match status" value="1"/>
</dbReference>
<dbReference type="Gene3D" id="1.20.910.10">
    <property type="entry name" value="Heme oxygenase-like"/>
    <property type="match status" value="1"/>
</dbReference>
<feature type="non-terminal residue" evidence="2">
    <location>
        <position position="103"/>
    </location>
</feature>
<accession>A0A382VT21</accession>
<dbReference type="AlphaFoldDB" id="A0A382VT21"/>
<dbReference type="InterPro" id="IPR004305">
    <property type="entry name" value="Thiaminase-2/PQQC"/>
</dbReference>
<organism evidence="2">
    <name type="scientific">marine metagenome</name>
    <dbReference type="NCBI Taxonomy" id="408172"/>
    <lineage>
        <taxon>unclassified sequences</taxon>
        <taxon>metagenomes</taxon>
        <taxon>ecological metagenomes</taxon>
    </lineage>
</organism>
<reference evidence="2" key="1">
    <citation type="submission" date="2018-05" db="EMBL/GenBank/DDBJ databases">
        <authorList>
            <person name="Lanie J.A."/>
            <person name="Ng W.-L."/>
            <person name="Kazmierczak K.M."/>
            <person name="Andrzejewski T.M."/>
            <person name="Davidsen T.M."/>
            <person name="Wayne K.J."/>
            <person name="Tettelin H."/>
            <person name="Glass J.I."/>
            <person name="Rusch D."/>
            <person name="Podicherti R."/>
            <person name="Tsui H.-C.T."/>
            <person name="Winkler M.E."/>
        </authorList>
    </citation>
    <scope>NUCLEOTIDE SEQUENCE</scope>
</reference>
<sequence>MGLSDELKEGVASIWEQVATHPFVTELGDNTLSDERFRIYFDQDYIFLKDWAILLSLATAKAPNFDAARQIVGFLHLGLGGEEGLFQEAFRERGLSRQDVAAL</sequence>
<gene>
    <name evidence="2" type="ORF">METZ01_LOCUS402029</name>
</gene>
<dbReference type="EMBL" id="UINC01154092">
    <property type="protein sequence ID" value="SVD49175.1"/>
    <property type="molecule type" value="Genomic_DNA"/>
</dbReference>
<evidence type="ECO:0000259" key="1">
    <source>
        <dbReference type="Pfam" id="PF03070"/>
    </source>
</evidence>
<dbReference type="Pfam" id="PF03070">
    <property type="entry name" value="TENA_THI-4"/>
    <property type="match status" value="1"/>
</dbReference>